<dbReference type="SMART" id="SM00448">
    <property type="entry name" value="REC"/>
    <property type="match status" value="1"/>
</dbReference>
<keyword evidence="10" id="KW-0067">ATP-binding</keyword>
<dbReference type="SUPFAM" id="SSF47384">
    <property type="entry name" value="Homodimeric domain of signal transducing histidine kinase"/>
    <property type="match status" value="1"/>
</dbReference>
<dbReference type="Gene3D" id="3.30.565.10">
    <property type="entry name" value="Histidine kinase-like ATPase, C-terminal domain"/>
    <property type="match status" value="1"/>
</dbReference>
<feature type="domain" description="PAC" evidence="19">
    <location>
        <begin position="444"/>
        <end position="494"/>
    </location>
</feature>
<evidence type="ECO:0000256" key="7">
    <source>
        <dbReference type="ARBA" id="ARBA00022692"/>
    </source>
</evidence>
<dbReference type="RefSeq" id="WP_078789567.1">
    <property type="nucleotide sequence ID" value="NZ_FUWR01000005.1"/>
</dbReference>
<dbReference type="CDD" id="cd17546">
    <property type="entry name" value="REC_hyHK_CKI1_RcsC-like"/>
    <property type="match status" value="1"/>
</dbReference>
<sequence length="880" mass="98131">MTSPFKLPRLSLFTRLLLVSGFVMFVITSLLVWFQALHELDSLRERIREELHDQLRDLSAVVAGNAASGDYHSIEQVLRSTVKQERIYLIRWTDQSGRVLEVVDNASRRHAPAWFEKLTDIHKRRESTLVEAGGRSYGELVLGYSPAKEQALFWRLLQLQGFFLLVGLASFCGLMAPVIRQALRPLRSLQQAAERFGNGDYRIRAELCRLPEIDTCVTAFNEMAATIEDLIHQRDLREQHLQDRRAFLHTLLDTIPALIFYKDVNGCYLGCNTLYAERFIGLPREQIIGHSDLELIKDQELAGFIRHKDREALEAGQPISYELPVTMQDGSQVQVESTKMAFRDSAGQVVGLIGISHDITARKQAETELRRSRDEWERTFDAMADLIFIIDANHRIIRVNQAALDALGVTRTQAVQAPCYLCMHGKEAPPESCPQSQTLLDHDNHCVETLVERLGRSFQVTTIPMFGADGSYEATVHVAHDITERKQHEAELELAREAADAANQAKSEFLANMSHEIRTPMNGVIGMSQLLRFTELTPEQSEYLHSIELSADNLLSLINDILDLSKIEAGKVELEYADFSLRKTINDIVSTQISRIHQKRLQIKADLSAAVPDLLVGDQLRIKQILLNLLSNAIKFTDLGSITIGATVVSEDGGQLVLRLSVSDTGIGISPEAMGRIFAPFTQADSSTTRRYGGTGLGLAICRKLAELMGGRIWAESNDGSGSVFHLELPFAVPQQLICSNDDRSAAIPVWSGTPLTLLVAEDNPVNARFISTLLTKIGHQVTTVENGRQALERWQRQRFDCILMDVQMPIMSGTEALQTMLAIDQIGGGHTPVIALTANALRGDRERLLADGFDGYVTKPVDIRLLCAEMQRVTTKEGP</sequence>
<dbReference type="SUPFAM" id="SSF55874">
    <property type="entry name" value="ATPase domain of HSP90 chaperone/DNA topoisomerase II/histidine kinase"/>
    <property type="match status" value="1"/>
</dbReference>
<dbReference type="OrthoDB" id="9758831at2"/>
<reference evidence="22" key="1">
    <citation type="submission" date="2017-02" db="EMBL/GenBank/DDBJ databases">
        <authorList>
            <person name="Varghese N."/>
            <person name="Submissions S."/>
        </authorList>
    </citation>
    <scope>NUCLEOTIDE SEQUENCE [LARGE SCALE GENOMIC DNA]</scope>
    <source>
        <strain evidence="22">ATCC BAA-34</strain>
    </source>
</reference>
<keyword evidence="7 15" id="KW-0812">Transmembrane</keyword>
<evidence type="ECO:0000259" key="16">
    <source>
        <dbReference type="PROSITE" id="PS50109"/>
    </source>
</evidence>
<evidence type="ECO:0000256" key="2">
    <source>
        <dbReference type="ARBA" id="ARBA00004651"/>
    </source>
</evidence>
<dbReference type="NCBIfam" id="TIGR00229">
    <property type="entry name" value="sensory_box"/>
    <property type="match status" value="2"/>
</dbReference>
<evidence type="ECO:0000256" key="8">
    <source>
        <dbReference type="ARBA" id="ARBA00022741"/>
    </source>
</evidence>
<comment type="subcellular location">
    <subcellularLocation>
        <location evidence="2">Cell membrane</location>
        <topology evidence="2">Multi-pass membrane protein</topology>
    </subcellularLocation>
</comment>
<keyword evidence="9" id="KW-0418">Kinase</keyword>
<evidence type="ECO:0000256" key="4">
    <source>
        <dbReference type="ARBA" id="ARBA00022475"/>
    </source>
</evidence>
<dbReference type="Pfam" id="PF00672">
    <property type="entry name" value="HAMP"/>
    <property type="match status" value="1"/>
</dbReference>
<dbReference type="InterPro" id="IPR003660">
    <property type="entry name" value="HAMP_dom"/>
</dbReference>
<dbReference type="EMBL" id="FUWR01000005">
    <property type="protein sequence ID" value="SJZ66338.1"/>
    <property type="molecule type" value="Genomic_DNA"/>
</dbReference>
<accession>A0A1T4MHU2</accession>
<dbReference type="CDD" id="cd06225">
    <property type="entry name" value="HAMP"/>
    <property type="match status" value="1"/>
</dbReference>
<feature type="domain" description="HAMP" evidence="20">
    <location>
        <begin position="180"/>
        <end position="232"/>
    </location>
</feature>
<dbReference type="GO" id="GO:0005886">
    <property type="term" value="C:plasma membrane"/>
    <property type="evidence" value="ECO:0007669"/>
    <property type="project" value="UniProtKB-SubCell"/>
</dbReference>
<dbReference type="SMART" id="SM00086">
    <property type="entry name" value="PAC"/>
    <property type="match status" value="1"/>
</dbReference>
<evidence type="ECO:0000256" key="11">
    <source>
        <dbReference type="ARBA" id="ARBA00022989"/>
    </source>
</evidence>
<evidence type="ECO:0000256" key="12">
    <source>
        <dbReference type="ARBA" id="ARBA00023012"/>
    </source>
</evidence>
<dbReference type="InterPro" id="IPR003661">
    <property type="entry name" value="HisK_dim/P_dom"/>
</dbReference>
<evidence type="ECO:0000256" key="15">
    <source>
        <dbReference type="SAM" id="Phobius"/>
    </source>
</evidence>
<dbReference type="Pfam" id="PF16448">
    <property type="entry name" value="LapD_MoxY_N"/>
    <property type="match status" value="1"/>
</dbReference>
<dbReference type="InterPro" id="IPR001610">
    <property type="entry name" value="PAC"/>
</dbReference>
<feature type="domain" description="PAS" evidence="18">
    <location>
        <begin position="244"/>
        <end position="316"/>
    </location>
</feature>
<dbReference type="InterPro" id="IPR011006">
    <property type="entry name" value="CheY-like_superfamily"/>
</dbReference>
<dbReference type="SMART" id="SM00388">
    <property type="entry name" value="HisKA"/>
    <property type="match status" value="1"/>
</dbReference>
<gene>
    <name evidence="21" type="ORF">SAMN02745119_01295</name>
</gene>
<evidence type="ECO:0000256" key="9">
    <source>
        <dbReference type="ARBA" id="ARBA00022777"/>
    </source>
</evidence>
<keyword evidence="4" id="KW-1003">Cell membrane</keyword>
<comment type="catalytic activity">
    <reaction evidence="1">
        <text>ATP + protein L-histidine = ADP + protein N-phospho-L-histidine.</text>
        <dbReference type="EC" id="2.7.13.3"/>
    </reaction>
</comment>
<dbReference type="Pfam" id="PF00072">
    <property type="entry name" value="Response_reg"/>
    <property type="match status" value="1"/>
</dbReference>
<dbReference type="InterPro" id="IPR000700">
    <property type="entry name" value="PAS-assoc_C"/>
</dbReference>
<dbReference type="InterPro" id="IPR036890">
    <property type="entry name" value="HATPase_C_sf"/>
</dbReference>
<keyword evidence="22" id="KW-1185">Reference proteome</keyword>
<evidence type="ECO:0000256" key="5">
    <source>
        <dbReference type="ARBA" id="ARBA00022553"/>
    </source>
</evidence>
<feature type="domain" description="PAS" evidence="18">
    <location>
        <begin position="372"/>
        <end position="415"/>
    </location>
</feature>
<dbReference type="PANTHER" id="PTHR45339:SF1">
    <property type="entry name" value="HYBRID SIGNAL TRANSDUCTION HISTIDINE KINASE J"/>
    <property type="match status" value="1"/>
</dbReference>
<dbReference type="Proteomes" id="UP000190102">
    <property type="component" value="Unassembled WGS sequence"/>
</dbReference>
<evidence type="ECO:0000259" key="20">
    <source>
        <dbReference type="PROSITE" id="PS50885"/>
    </source>
</evidence>
<dbReference type="InterPro" id="IPR005467">
    <property type="entry name" value="His_kinase_dom"/>
</dbReference>
<keyword evidence="6" id="KW-0808">Transferase</keyword>
<dbReference type="SMART" id="SM00091">
    <property type="entry name" value="PAS"/>
    <property type="match status" value="2"/>
</dbReference>
<dbReference type="InterPro" id="IPR000014">
    <property type="entry name" value="PAS"/>
</dbReference>
<dbReference type="Pfam" id="PF00512">
    <property type="entry name" value="HisKA"/>
    <property type="match status" value="1"/>
</dbReference>
<dbReference type="CDD" id="cd00082">
    <property type="entry name" value="HisKA"/>
    <property type="match status" value="1"/>
</dbReference>
<dbReference type="GO" id="GO:0000155">
    <property type="term" value="F:phosphorelay sensor kinase activity"/>
    <property type="evidence" value="ECO:0007669"/>
    <property type="project" value="InterPro"/>
</dbReference>
<dbReference type="Gene3D" id="3.40.50.2300">
    <property type="match status" value="1"/>
</dbReference>
<feature type="domain" description="PAC" evidence="19">
    <location>
        <begin position="319"/>
        <end position="371"/>
    </location>
</feature>
<proteinExistence type="predicted"/>
<dbReference type="STRING" id="115783.SAMN02745119_01295"/>
<dbReference type="InterPro" id="IPR001789">
    <property type="entry name" value="Sig_transdc_resp-reg_receiver"/>
</dbReference>
<dbReference type="PROSITE" id="PS50110">
    <property type="entry name" value="RESPONSE_REGULATORY"/>
    <property type="match status" value="1"/>
</dbReference>
<keyword evidence="13 15" id="KW-0472">Membrane</keyword>
<keyword evidence="11 15" id="KW-1133">Transmembrane helix</keyword>
<dbReference type="FunFam" id="1.10.287.130:FF:000003">
    <property type="entry name" value="Histidine kinase"/>
    <property type="match status" value="1"/>
</dbReference>
<feature type="transmembrane region" description="Helical" evidence="15">
    <location>
        <begin position="12"/>
        <end position="34"/>
    </location>
</feature>
<keyword evidence="5 14" id="KW-0597">Phosphoprotein</keyword>
<dbReference type="InterPro" id="IPR036097">
    <property type="entry name" value="HisK_dim/P_sf"/>
</dbReference>
<dbReference type="PROSITE" id="PS50113">
    <property type="entry name" value="PAC"/>
    <property type="match status" value="2"/>
</dbReference>
<evidence type="ECO:0000259" key="18">
    <source>
        <dbReference type="PROSITE" id="PS50112"/>
    </source>
</evidence>
<dbReference type="Gene3D" id="1.10.287.130">
    <property type="match status" value="1"/>
</dbReference>
<dbReference type="EC" id="2.7.13.3" evidence="3"/>
<evidence type="ECO:0000313" key="22">
    <source>
        <dbReference type="Proteomes" id="UP000190102"/>
    </source>
</evidence>
<feature type="modified residue" description="4-aspartylphosphate" evidence="14">
    <location>
        <position position="806"/>
    </location>
</feature>
<evidence type="ECO:0000313" key="21">
    <source>
        <dbReference type="EMBL" id="SJZ66338.1"/>
    </source>
</evidence>
<dbReference type="PROSITE" id="PS50112">
    <property type="entry name" value="PAS"/>
    <property type="match status" value="2"/>
</dbReference>
<dbReference type="SUPFAM" id="SSF52172">
    <property type="entry name" value="CheY-like"/>
    <property type="match status" value="1"/>
</dbReference>
<dbReference type="InterPro" id="IPR013656">
    <property type="entry name" value="PAS_4"/>
</dbReference>
<dbReference type="Gene3D" id="6.10.340.10">
    <property type="match status" value="1"/>
</dbReference>
<evidence type="ECO:0000256" key="14">
    <source>
        <dbReference type="PROSITE-ProRule" id="PRU00169"/>
    </source>
</evidence>
<dbReference type="PROSITE" id="PS50109">
    <property type="entry name" value="HIS_KIN"/>
    <property type="match status" value="1"/>
</dbReference>
<dbReference type="CDD" id="cd16922">
    <property type="entry name" value="HATPase_EvgS-ArcB-TorS-like"/>
    <property type="match status" value="1"/>
</dbReference>
<feature type="transmembrane region" description="Helical" evidence="15">
    <location>
        <begin position="162"/>
        <end position="179"/>
    </location>
</feature>
<dbReference type="InterPro" id="IPR035965">
    <property type="entry name" value="PAS-like_dom_sf"/>
</dbReference>
<evidence type="ECO:0000259" key="19">
    <source>
        <dbReference type="PROSITE" id="PS50113"/>
    </source>
</evidence>
<evidence type="ECO:0000256" key="1">
    <source>
        <dbReference type="ARBA" id="ARBA00000085"/>
    </source>
</evidence>
<evidence type="ECO:0000256" key="10">
    <source>
        <dbReference type="ARBA" id="ARBA00022840"/>
    </source>
</evidence>
<protein>
    <recommendedName>
        <fullName evidence="3">histidine kinase</fullName>
        <ecNumber evidence="3">2.7.13.3</ecNumber>
    </recommendedName>
</protein>
<dbReference type="InterPro" id="IPR004358">
    <property type="entry name" value="Sig_transdc_His_kin-like_C"/>
</dbReference>
<feature type="domain" description="Response regulatory" evidence="17">
    <location>
        <begin position="757"/>
        <end position="875"/>
    </location>
</feature>
<evidence type="ECO:0000256" key="6">
    <source>
        <dbReference type="ARBA" id="ARBA00022679"/>
    </source>
</evidence>
<evidence type="ECO:0000256" key="13">
    <source>
        <dbReference type="ARBA" id="ARBA00023136"/>
    </source>
</evidence>
<keyword evidence="8" id="KW-0547">Nucleotide-binding</keyword>
<dbReference type="PRINTS" id="PR00344">
    <property type="entry name" value="BCTRLSENSOR"/>
</dbReference>
<dbReference type="PANTHER" id="PTHR45339">
    <property type="entry name" value="HYBRID SIGNAL TRANSDUCTION HISTIDINE KINASE J"/>
    <property type="match status" value="1"/>
</dbReference>
<dbReference type="SUPFAM" id="SSF158472">
    <property type="entry name" value="HAMP domain-like"/>
    <property type="match status" value="1"/>
</dbReference>
<dbReference type="PROSITE" id="PS50885">
    <property type="entry name" value="HAMP"/>
    <property type="match status" value="1"/>
</dbReference>
<feature type="domain" description="Histidine kinase" evidence="16">
    <location>
        <begin position="512"/>
        <end position="733"/>
    </location>
</feature>
<keyword evidence="12" id="KW-0902">Two-component regulatory system</keyword>
<evidence type="ECO:0000256" key="3">
    <source>
        <dbReference type="ARBA" id="ARBA00012438"/>
    </source>
</evidence>
<dbReference type="Pfam" id="PF08448">
    <property type="entry name" value="PAS_4"/>
    <property type="match status" value="2"/>
</dbReference>
<dbReference type="CDD" id="cd00130">
    <property type="entry name" value="PAS"/>
    <property type="match status" value="2"/>
</dbReference>
<dbReference type="Gene3D" id="3.30.450.20">
    <property type="entry name" value="PAS domain"/>
    <property type="match status" value="2"/>
</dbReference>
<dbReference type="Pfam" id="PF02518">
    <property type="entry name" value="HATPase_c"/>
    <property type="match status" value="1"/>
</dbReference>
<dbReference type="SUPFAM" id="SSF55785">
    <property type="entry name" value="PYP-like sensor domain (PAS domain)"/>
    <property type="match status" value="2"/>
</dbReference>
<dbReference type="SMART" id="SM00387">
    <property type="entry name" value="HATPase_c"/>
    <property type="match status" value="1"/>
</dbReference>
<evidence type="ECO:0000259" key="17">
    <source>
        <dbReference type="PROSITE" id="PS50110"/>
    </source>
</evidence>
<dbReference type="SMART" id="SM00304">
    <property type="entry name" value="HAMP"/>
    <property type="match status" value="1"/>
</dbReference>
<dbReference type="FunFam" id="3.30.565.10:FF:000010">
    <property type="entry name" value="Sensor histidine kinase RcsC"/>
    <property type="match status" value="1"/>
</dbReference>
<dbReference type="InterPro" id="IPR003594">
    <property type="entry name" value="HATPase_dom"/>
</dbReference>
<dbReference type="AlphaFoldDB" id="A0A1T4MHU2"/>
<dbReference type="GO" id="GO:0005524">
    <property type="term" value="F:ATP binding"/>
    <property type="evidence" value="ECO:0007669"/>
    <property type="project" value="UniProtKB-KW"/>
</dbReference>
<organism evidence="21 22">
    <name type="scientific">Trichlorobacter thiogenes</name>
    <dbReference type="NCBI Taxonomy" id="115783"/>
    <lineage>
        <taxon>Bacteria</taxon>
        <taxon>Pseudomonadati</taxon>
        <taxon>Thermodesulfobacteriota</taxon>
        <taxon>Desulfuromonadia</taxon>
        <taxon>Geobacterales</taxon>
        <taxon>Geobacteraceae</taxon>
        <taxon>Trichlorobacter</taxon>
    </lineage>
</organism>
<name>A0A1T4MHU2_9BACT</name>
<dbReference type="InterPro" id="IPR032244">
    <property type="entry name" value="LapD_MoxY_N"/>
</dbReference>